<proteinExistence type="predicted"/>
<sequence length="166" mass="19283">MRSRPANQRSHDIAYVLHERWQITCHPRCTPVCLFSDKTLSGSFLRCACGGSPGFDIHQGCHVRCRWSTRTLCPTVWTWSDMLQEVSCACLVGRLKQMIQIIRIHRVPFEWMFQHLVLSSSYRPFLPESWIRDHSGEILTCWDMSVSTQLPQPSEHHTTPGISFRQ</sequence>
<evidence type="ECO:0000313" key="1">
    <source>
        <dbReference type="EMBL" id="KEQ85216.1"/>
    </source>
</evidence>
<dbReference type="Proteomes" id="UP000030706">
    <property type="component" value="Unassembled WGS sequence"/>
</dbReference>
<evidence type="ECO:0000313" key="2">
    <source>
        <dbReference type="Proteomes" id="UP000030706"/>
    </source>
</evidence>
<keyword evidence="2" id="KW-1185">Reference proteome</keyword>
<dbReference type="GeneID" id="40741568"/>
<name>A0A074YEF0_AURPU</name>
<dbReference type="EMBL" id="KL584980">
    <property type="protein sequence ID" value="KEQ85216.1"/>
    <property type="molecule type" value="Genomic_DNA"/>
</dbReference>
<gene>
    <name evidence="1" type="ORF">M438DRAFT_192489</name>
</gene>
<protein>
    <submittedName>
        <fullName evidence="1">Uncharacterized protein</fullName>
    </submittedName>
</protein>
<dbReference type="RefSeq" id="XP_029761403.1">
    <property type="nucleotide sequence ID" value="XM_029899262.1"/>
</dbReference>
<dbReference type="AlphaFoldDB" id="A0A074YEF0"/>
<organism evidence="1 2">
    <name type="scientific">Aureobasidium pullulans EXF-150</name>
    <dbReference type="NCBI Taxonomy" id="1043002"/>
    <lineage>
        <taxon>Eukaryota</taxon>
        <taxon>Fungi</taxon>
        <taxon>Dikarya</taxon>
        <taxon>Ascomycota</taxon>
        <taxon>Pezizomycotina</taxon>
        <taxon>Dothideomycetes</taxon>
        <taxon>Dothideomycetidae</taxon>
        <taxon>Dothideales</taxon>
        <taxon>Saccotheciaceae</taxon>
        <taxon>Aureobasidium</taxon>
    </lineage>
</organism>
<accession>A0A074YEF0</accession>
<dbReference type="HOGENOM" id="CLU_1602370_0_0_1"/>
<reference evidence="1 2" key="1">
    <citation type="journal article" date="2014" name="BMC Genomics">
        <title>Genome sequencing of four Aureobasidium pullulans varieties: biotechnological potential, stress tolerance, and description of new species.</title>
        <authorList>
            <person name="Gostin Ar C."/>
            <person name="Ohm R.A."/>
            <person name="Kogej T."/>
            <person name="Sonjak S."/>
            <person name="Turk M."/>
            <person name="Zajc J."/>
            <person name="Zalar P."/>
            <person name="Grube M."/>
            <person name="Sun H."/>
            <person name="Han J."/>
            <person name="Sharma A."/>
            <person name="Chiniquy J."/>
            <person name="Ngan C.Y."/>
            <person name="Lipzen A."/>
            <person name="Barry K."/>
            <person name="Grigoriev I.V."/>
            <person name="Gunde-Cimerman N."/>
        </authorList>
    </citation>
    <scope>NUCLEOTIDE SEQUENCE [LARGE SCALE GENOMIC DNA]</scope>
    <source>
        <strain evidence="1 2">EXF-150</strain>
    </source>
</reference>